<reference evidence="5 6" key="1">
    <citation type="submission" date="2019-03" db="EMBL/GenBank/DDBJ databases">
        <title>Seongchinamella monodicae gen. nov., sp. nov., a novel member of the Gammaproteobacteria isolated from a tidal mudflat of beach.</title>
        <authorList>
            <person name="Yang H.G."/>
            <person name="Kang J.W."/>
            <person name="Lee S.D."/>
        </authorList>
    </citation>
    <scope>NUCLEOTIDE SEQUENCE [LARGE SCALE GENOMIC DNA]</scope>
    <source>
        <strain evidence="5 6">GH4-78</strain>
    </source>
</reference>
<dbReference type="GO" id="GO:0016491">
    <property type="term" value="F:oxidoreductase activity"/>
    <property type="evidence" value="ECO:0007669"/>
    <property type="project" value="UniProtKB-KW"/>
</dbReference>
<gene>
    <name evidence="5" type="ORF">E2F43_03985</name>
</gene>
<dbReference type="AlphaFoldDB" id="A0A4R5LVI4"/>
<accession>A0A4R5LVI4</accession>
<keyword evidence="2" id="KW-0520">NAD</keyword>
<dbReference type="PANTHER" id="PTHR43333">
    <property type="entry name" value="2-HACID_DH_C DOMAIN-CONTAINING PROTEIN"/>
    <property type="match status" value="1"/>
</dbReference>
<dbReference type="Pfam" id="PF02826">
    <property type="entry name" value="2-Hacid_dh_C"/>
    <property type="match status" value="1"/>
</dbReference>
<dbReference type="Proteomes" id="UP000295554">
    <property type="component" value="Unassembled WGS sequence"/>
</dbReference>
<evidence type="ECO:0000256" key="2">
    <source>
        <dbReference type="ARBA" id="ARBA00023027"/>
    </source>
</evidence>
<keyword evidence="3" id="KW-0812">Transmembrane</keyword>
<dbReference type="GO" id="GO:0051287">
    <property type="term" value="F:NAD binding"/>
    <property type="evidence" value="ECO:0007669"/>
    <property type="project" value="InterPro"/>
</dbReference>
<dbReference type="Gene3D" id="3.40.50.720">
    <property type="entry name" value="NAD(P)-binding Rossmann-like Domain"/>
    <property type="match status" value="2"/>
</dbReference>
<dbReference type="EMBL" id="SMSE01000001">
    <property type="protein sequence ID" value="TDG15401.1"/>
    <property type="molecule type" value="Genomic_DNA"/>
</dbReference>
<proteinExistence type="predicted"/>
<evidence type="ECO:0000313" key="6">
    <source>
        <dbReference type="Proteomes" id="UP000295554"/>
    </source>
</evidence>
<dbReference type="SUPFAM" id="SSF51735">
    <property type="entry name" value="NAD(P)-binding Rossmann-fold domains"/>
    <property type="match status" value="1"/>
</dbReference>
<comment type="caution">
    <text evidence="5">The sequence shown here is derived from an EMBL/GenBank/DDBJ whole genome shotgun (WGS) entry which is preliminary data.</text>
</comment>
<dbReference type="InterPro" id="IPR036291">
    <property type="entry name" value="NAD(P)-bd_dom_sf"/>
</dbReference>
<evidence type="ECO:0000256" key="1">
    <source>
        <dbReference type="ARBA" id="ARBA00023002"/>
    </source>
</evidence>
<evidence type="ECO:0000256" key="3">
    <source>
        <dbReference type="SAM" id="Phobius"/>
    </source>
</evidence>
<dbReference type="PANTHER" id="PTHR43333:SF1">
    <property type="entry name" value="D-ISOMER SPECIFIC 2-HYDROXYACID DEHYDROGENASE NAD-BINDING DOMAIN-CONTAINING PROTEIN"/>
    <property type="match status" value="1"/>
</dbReference>
<sequence>MPHRWPNSGALSTMPELHHVGVQAVIPKIILAAFLFLPGLFALGAGPGPEAIATRNSSRSGPDFVSYVGLSDELHTLAGRADVVVNALPLTPETTGLFDKAFFAAVKPGALFVSVGRGKSTVTADLIAALESGRVYGAGLDVTDPEPLPEQSPLWRMPNVIVTPHSSAAGGDSLRRGAIIAAENLRRYVAGEALLNTVNMQAGY</sequence>
<organism evidence="5 6">
    <name type="scientific">Seongchinamella unica</name>
    <dbReference type="NCBI Taxonomy" id="2547392"/>
    <lineage>
        <taxon>Bacteria</taxon>
        <taxon>Pseudomonadati</taxon>
        <taxon>Pseudomonadota</taxon>
        <taxon>Gammaproteobacteria</taxon>
        <taxon>Cellvibrionales</taxon>
        <taxon>Halieaceae</taxon>
        <taxon>Seongchinamella</taxon>
    </lineage>
</organism>
<keyword evidence="1" id="KW-0560">Oxidoreductase</keyword>
<keyword evidence="6" id="KW-1185">Reference proteome</keyword>
<dbReference type="InterPro" id="IPR006140">
    <property type="entry name" value="D-isomer_DH_NAD-bd"/>
</dbReference>
<protein>
    <recommendedName>
        <fullName evidence="4">D-isomer specific 2-hydroxyacid dehydrogenase NAD-binding domain-containing protein</fullName>
    </recommendedName>
</protein>
<feature type="transmembrane region" description="Helical" evidence="3">
    <location>
        <begin position="20"/>
        <end position="45"/>
    </location>
</feature>
<keyword evidence="3" id="KW-1133">Transmembrane helix</keyword>
<evidence type="ECO:0000313" key="5">
    <source>
        <dbReference type="EMBL" id="TDG15401.1"/>
    </source>
</evidence>
<feature type="domain" description="D-isomer specific 2-hydroxyacid dehydrogenase NAD-binding" evidence="4">
    <location>
        <begin position="68"/>
        <end position="166"/>
    </location>
</feature>
<name>A0A4R5LVI4_9GAMM</name>
<dbReference type="OrthoDB" id="9787219at2"/>
<evidence type="ECO:0000259" key="4">
    <source>
        <dbReference type="Pfam" id="PF02826"/>
    </source>
</evidence>
<keyword evidence="3" id="KW-0472">Membrane</keyword>